<evidence type="ECO:0000256" key="3">
    <source>
        <dbReference type="ARBA" id="ARBA00022618"/>
    </source>
</evidence>
<keyword evidence="6 10" id="KW-0133">Cell shape</keyword>
<dbReference type="EC" id="6.3.2.10" evidence="10 11"/>
<dbReference type="UniPathway" id="UPA00219"/>
<dbReference type="KEGG" id="lut:Lupro_12255"/>
<dbReference type="Pfam" id="PF01225">
    <property type="entry name" value="Mur_ligase"/>
    <property type="match status" value="1"/>
</dbReference>
<evidence type="ECO:0000256" key="2">
    <source>
        <dbReference type="ARBA" id="ARBA00022598"/>
    </source>
</evidence>
<dbReference type="GO" id="GO:0005524">
    <property type="term" value="F:ATP binding"/>
    <property type="evidence" value="ECO:0007669"/>
    <property type="project" value="UniProtKB-UniRule"/>
</dbReference>
<dbReference type="InterPro" id="IPR013221">
    <property type="entry name" value="Mur_ligase_cen"/>
</dbReference>
<dbReference type="GO" id="GO:0005737">
    <property type="term" value="C:cytoplasm"/>
    <property type="evidence" value="ECO:0007669"/>
    <property type="project" value="UniProtKB-SubCell"/>
</dbReference>
<evidence type="ECO:0000256" key="8">
    <source>
        <dbReference type="ARBA" id="ARBA00023306"/>
    </source>
</evidence>
<feature type="domain" description="Mur ligase C-terminal" evidence="13">
    <location>
        <begin position="293"/>
        <end position="408"/>
    </location>
</feature>
<dbReference type="GO" id="GO:0008360">
    <property type="term" value="P:regulation of cell shape"/>
    <property type="evidence" value="ECO:0007669"/>
    <property type="project" value="UniProtKB-KW"/>
</dbReference>
<keyword evidence="4 10" id="KW-0547">Nucleotide-binding</keyword>
<dbReference type="STRING" id="1622118.Lupro_12255"/>
<dbReference type="InterPro" id="IPR035911">
    <property type="entry name" value="MurE/MurF_N"/>
</dbReference>
<dbReference type="InterPro" id="IPR036565">
    <property type="entry name" value="Mur-like_cat_sf"/>
</dbReference>
<comment type="catalytic activity">
    <reaction evidence="10 11">
        <text>D-alanyl-D-alanine + UDP-N-acetyl-alpha-D-muramoyl-L-alanyl-gamma-D-glutamyl-meso-2,6-diaminopimelate + ATP = UDP-N-acetyl-alpha-D-muramoyl-L-alanyl-gamma-D-glutamyl-meso-2,6-diaminopimeloyl-D-alanyl-D-alanine + ADP + phosphate + H(+)</text>
        <dbReference type="Rhea" id="RHEA:28374"/>
        <dbReference type="ChEBI" id="CHEBI:15378"/>
        <dbReference type="ChEBI" id="CHEBI:30616"/>
        <dbReference type="ChEBI" id="CHEBI:43474"/>
        <dbReference type="ChEBI" id="CHEBI:57822"/>
        <dbReference type="ChEBI" id="CHEBI:61386"/>
        <dbReference type="ChEBI" id="CHEBI:83905"/>
        <dbReference type="ChEBI" id="CHEBI:456216"/>
        <dbReference type="EC" id="6.3.2.10"/>
    </reaction>
</comment>
<comment type="pathway">
    <text evidence="10 11">Cell wall biogenesis; peptidoglycan biosynthesis.</text>
</comment>
<evidence type="ECO:0000259" key="14">
    <source>
        <dbReference type="Pfam" id="PF08245"/>
    </source>
</evidence>
<name>A0A0X8G8E2_9FLAO</name>
<evidence type="ECO:0000256" key="5">
    <source>
        <dbReference type="ARBA" id="ARBA00022840"/>
    </source>
</evidence>
<reference evidence="16" key="1">
    <citation type="submission" date="2015-12" db="EMBL/GenBank/DDBJ databases">
        <title>Complete genome sequence of Lutibacter profundus strain LP1.</title>
        <authorList>
            <person name="Wissuwa J."/>
            <person name="Le Moine Bauer S."/>
            <person name="Stokke R."/>
            <person name="Dahle H."/>
            <person name="Steen I.H."/>
        </authorList>
    </citation>
    <scope>NUCLEOTIDE SEQUENCE [LARGE SCALE GENOMIC DNA]</scope>
    <source>
        <strain evidence="16">LP1</strain>
    </source>
</reference>
<dbReference type="InterPro" id="IPR036615">
    <property type="entry name" value="Mur_ligase_C_dom_sf"/>
</dbReference>
<gene>
    <name evidence="10" type="primary">murF</name>
    <name evidence="15" type="ORF">Lupro_12255</name>
</gene>
<dbReference type="InterPro" id="IPR000713">
    <property type="entry name" value="Mur_ligase_N"/>
</dbReference>
<keyword evidence="7 10" id="KW-0573">Peptidoglycan synthesis</keyword>
<dbReference type="GO" id="GO:0009252">
    <property type="term" value="P:peptidoglycan biosynthetic process"/>
    <property type="evidence" value="ECO:0007669"/>
    <property type="project" value="UniProtKB-UniRule"/>
</dbReference>
<keyword evidence="5 10" id="KW-0067">ATP-binding</keyword>
<evidence type="ECO:0000313" key="16">
    <source>
        <dbReference type="Proteomes" id="UP000059672"/>
    </source>
</evidence>
<dbReference type="AlphaFoldDB" id="A0A0X8G8E2"/>
<evidence type="ECO:0000313" key="15">
    <source>
        <dbReference type="EMBL" id="AMC11987.1"/>
    </source>
</evidence>
<dbReference type="PANTHER" id="PTHR43024">
    <property type="entry name" value="UDP-N-ACETYLMURAMOYL-TRIPEPTIDE--D-ALANYL-D-ALANINE LIGASE"/>
    <property type="match status" value="1"/>
</dbReference>
<evidence type="ECO:0000256" key="1">
    <source>
        <dbReference type="ARBA" id="ARBA00022490"/>
    </source>
</evidence>
<dbReference type="Gene3D" id="3.40.1390.10">
    <property type="entry name" value="MurE/MurF, N-terminal domain"/>
    <property type="match status" value="1"/>
</dbReference>
<dbReference type="PATRIC" id="fig|1622118.3.peg.2514"/>
<organism evidence="15 16">
    <name type="scientific">Lutibacter profundi</name>
    <dbReference type="NCBI Taxonomy" id="1622118"/>
    <lineage>
        <taxon>Bacteria</taxon>
        <taxon>Pseudomonadati</taxon>
        <taxon>Bacteroidota</taxon>
        <taxon>Flavobacteriia</taxon>
        <taxon>Flavobacteriales</taxon>
        <taxon>Flavobacteriaceae</taxon>
        <taxon>Lutibacter</taxon>
    </lineage>
</organism>
<evidence type="ECO:0000256" key="9">
    <source>
        <dbReference type="ARBA" id="ARBA00023316"/>
    </source>
</evidence>
<dbReference type="GO" id="GO:0071555">
    <property type="term" value="P:cell wall organization"/>
    <property type="evidence" value="ECO:0007669"/>
    <property type="project" value="UniProtKB-KW"/>
</dbReference>
<accession>A0A0X8G8E2</accession>
<dbReference type="Proteomes" id="UP000059672">
    <property type="component" value="Chromosome"/>
</dbReference>
<reference evidence="15 16" key="2">
    <citation type="journal article" date="2016" name="Int. J. Syst. Evol. Microbiol.">
        <title>Lutibacter profundi sp. nov., isolated from a deep-sea hydrothermal system on the Arctic Mid-Ocean Ridge and emended description of the genus Lutibacter.</title>
        <authorList>
            <person name="Le Moine Bauer S."/>
            <person name="Roalkvam I."/>
            <person name="Steen I.H."/>
            <person name="Dahle H."/>
        </authorList>
    </citation>
    <scope>NUCLEOTIDE SEQUENCE [LARGE SCALE GENOMIC DNA]</scope>
    <source>
        <strain evidence="15 16">LP1</strain>
    </source>
</reference>
<sequence>MNIEQLYSLYTENYKVDTDTRKIRKGSLFFALKGENFNGNKFVNEALKNGARYVIIDEEKYQKSQNTILVKNVLITLQNLANFHRKQLNIPIISLTGSNGKTTTKELVKAVLSKKYKTIATEGNLNNHIGVPLTLLSMLPNTDIGIVEMGANHLNEIDFLCQIAQPNFGYITNFGKAHLEGFGSVEGVIKGKSELYNFIKKTQGFAFVNKDDEIQMKQSIGVNSIYFDKNLIKYVESNPFVKTQFKNTEIKSNLIGKYNYPNIAAAIAIGDYFNVSKTNIKSAIENYTPTNNRSQIIEKGIHTVILDAYNANPTSMFAALENFNQLNGSHKIVFLGDMFELGKDSKIEHQKIADLLTKYNFSKVYLIGKEFATTKVKNILVYTTFEAFKTSTKNLKFNSPATILIKGSRRMELERILELL</sequence>
<dbReference type="PANTHER" id="PTHR43024:SF1">
    <property type="entry name" value="UDP-N-ACETYLMURAMOYL-TRIPEPTIDE--D-ALANYL-D-ALANINE LIGASE"/>
    <property type="match status" value="1"/>
</dbReference>
<evidence type="ECO:0000259" key="12">
    <source>
        <dbReference type="Pfam" id="PF01225"/>
    </source>
</evidence>
<keyword evidence="2 10" id="KW-0436">Ligase</keyword>
<keyword evidence="3 10" id="KW-0132">Cell division</keyword>
<dbReference type="GO" id="GO:0047480">
    <property type="term" value="F:UDP-N-acetylmuramoyl-tripeptide-D-alanyl-D-alanine ligase activity"/>
    <property type="evidence" value="ECO:0007669"/>
    <property type="project" value="UniProtKB-UniRule"/>
</dbReference>
<feature type="domain" description="Mur ligase N-terminal catalytic" evidence="12">
    <location>
        <begin position="16"/>
        <end position="94"/>
    </location>
</feature>
<dbReference type="EMBL" id="CP013355">
    <property type="protein sequence ID" value="AMC11987.1"/>
    <property type="molecule type" value="Genomic_DNA"/>
</dbReference>
<keyword evidence="9 10" id="KW-0961">Cell wall biogenesis/degradation</keyword>
<comment type="similarity">
    <text evidence="10">Belongs to the MurCDEF family. MurF subfamily.</text>
</comment>
<dbReference type="Pfam" id="PF08245">
    <property type="entry name" value="Mur_ligase_M"/>
    <property type="match status" value="1"/>
</dbReference>
<evidence type="ECO:0000256" key="7">
    <source>
        <dbReference type="ARBA" id="ARBA00022984"/>
    </source>
</evidence>
<feature type="binding site" evidence="10">
    <location>
        <begin position="97"/>
        <end position="103"/>
    </location>
    <ligand>
        <name>ATP</name>
        <dbReference type="ChEBI" id="CHEBI:30616"/>
    </ligand>
</feature>
<dbReference type="OrthoDB" id="9801978at2"/>
<protein>
    <recommendedName>
        <fullName evidence="10 11">UDP-N-acetylmuramoyl-tripeptide--D-alanyl-D-alanine ligase</fullName>
        <ecNumber evidence="10 11">6.3.2.10</ecNumber>
    </recommendedName>
    <alternativeName>
        <fullName evidence="10">D-alanyl-D-alanine-adding enzyme</fullName>
    </alternativeName>
</protein>
<keyword evidence="16" id="KW-1185">Reference proteome</keyword>
<dbReference type="Gene3D" id="3.40.1190.10">
    <property type="entry name" value="Mur-like, catalytic domain"/>
    <property type="match status" value="1"/>
</dbReference>
<dbReference type="SUPFAM" id="SSF53244">
    <property type="entry name" value="MurD-like peptide ligases, peptide-binding domain"/>
    <property type="match status" value="1"/>
</dbReference>
<evidence type="ECO:0000259" key="13">
    <source>
        <dbReference type="Pfam" id="PF02875"/>
    </source>
</evidence>
<dbReference type="SUPFAM" id="SSF63418">
    <property type="entry name" value="MurE/MurF N-terminal domain"/>
    <property type="match status" value="1"/>
</dbReference>
<dbReference type="RefSeq" id="WP_068210834.1">
    <property type="nucleotide sequence ID" value="NZ_CP013355.1"/>
</dbReference>
<evidence type="ECO:0000256" key="11">
    <source>
        <dbReference type="RuleBase" id="RU004136"/>
    </source>
</evidence>
<feature type="domain" description="Mur ligase central" evidence="14">
    <location>
        <begin position="96"/>
        <end position="269"/>
    </location>
</feature>
<evidence type="ECO:0000256" key="6">
    <source>
        <dbReference type="ARBA" id="ARBA00022960"/>
    </source>
</evidence>
<comment type="function">
    <text evidence="10 11">Involved in cell wall formation. Catalyzes the final step in the synthesis of UDP-N-acetylmuramoyl-pentapeptide, the precursor of murein.</text>
</comment>
<dbReference type="GO" id="GO:0008766">
    <property type="term" value="F:UDP-N-acetylmuramoylalanyl-D-glutamyl-2,6-diaminopimelate-D-alanyl-D-alanine ligase activity"/>
    <property type="evidence" value="ECO:0007669"/>
    <property type="project" value="RHEA"/>
</dbReference>
<keyword evidence="1 10" id="KW-0963">Cytoplasm</keyword>
<evidence type="ECO:0000256" key="4">
    <source>
        <dbReference type="ARBA" id="ARBA00022741"/>
    </source>
</evidence>
<dbReference type="SUPFAM" id="SSF53623">
    <property type="entry name" value="MurD-like peptide ligases, catalytic domain"/>
    <property type="match status" value="1"/>
</dbReference>
<dbReference type="InterPro" id="IPR051046">
    <property type="entry name" value="MurCDEF_CellWall_CoF430Synth"/>
</dbReference>
<dbReference type="NCBIfam" id="TIGR01143">
    <property type="entry name" value="murF"/>
    <property type="match status" value="1"/>
</dbReference>
<dbReference type="Pfam" id="PF02875">
    <property type="entry name" value="Mur_ligase_C"/>
    <property type="match status" value="1"/>
</dbReference>
<proteinExistence type="inferred from homology"/>
<comment type="subcellular location">
    <subcellularLocation>
        <location evidence="10 11">Cytoplasm</location>
    </subcellularLocation>
</comment>
<dbReference type="Gene3D" id="3.90.190.20">
    <property type="entry name" value="Mur ligase, C-terminal domain"/>
    <property type="match status" value="1"/>
</dbReference>
<dbReference type="InterPro" id="IPR005863">
    <property type="entry name" value="UDP-N-AcMur_synth"/>
</dbReference>
<dbReference type="GO" id="GO:0051301">
    <property type="term" value="P:cell division"/>
    <property type="evidence" value="ECO:0007669"/>
    <property type="project" value="UniProtKB-KW"/>
</dbReference>
<evidence type="ECO:0000256" key="10">
    <source>
        <dbReference type="HAMAP-Rule" id="MF_02019"/>
    </source>
</evidence>
<dbReference type="InterPro" id="IPR004101">
    <property type="entry name" value="Mur_ligase_C"/>
</dbReference>
<keyword evidence="8 10" id="KW-0131">Cell cycle</keyword>
<dbReference type="HAMAP" id="MF_02019">
    <property type="entry name" value="MurF"/>
    <property type="match status" value="1"/>
</dbReference>